<proteinExistence type="predicted"/>
<evidence type="ECO:0000313" key="2">
    <source>
        <dbReference type="Proteomes" id="UP000352698"/>
    </source>
</evidence>
<reference evidence="1 2" key="1">
    <citation type="submission" date="2019-05" db="EMBL/GenBank/DDBJ databases">
        <authorList>
            <consortium name="Pathogen Informatics"/>
        </authorList>
    </citation>
    <scope>NUCLEOTIDE SEQUENCE [LARGE SCALE GENOMIC DNA]</scope>
    <source>
        <strain evidence="1 2">NCTC12204</strain>
    </source>
</reference>
<dbReference type="AlphaFoldDB" id="A0A4U0EHG0"/>
<gene>
    <name evidence="1" type="ORF">NCTC12204_01904</name>
</gene>
<dbReference type="EMBL" id="CABEEP010000001">
    <property type="protein sequence ID" value="VTQ66386.1"/>
    <property type="molecule type" value="Genomic_DNA"/>
</dbReference>
<sequence>MKKKIKLEQLYLFFWFFPILLLPFTWVNAVVQGAEILGLIHGTGIVVSKNFPILTLFYFLVSMSLILTNKFMNSYNWHLIHFSCMLVFTSFFSILPRIIVGPNGLSESGLKDTGETSMYFLTIKPSFYLAILSFLLAVIFYSIAKLRIEEKLSGEVNKLVQ</sequence>
<name>A0A4U0EHG0_ENTHR</name>
<comment type="caution">
    <text evidence="1">The sequence shown here is derived from an EMBL/GenBank/DDBJ whole genome shotgun (WGS) entry which is preliminary data.</text>
</comment>
<evidence type="ECO:0000313" key="1">
    <source>
        <dbReference type="EMBL" id="VTQ66386.1"/>
    </source>
</evidence>
<organism evidence="1 2">
    <name type="scientific">Enterococcus hirae</name>
    <dbReference type="NCBI Taxonomy" id="1354"/>
    <lineage>
        <taxon>Bacteria</taxon>
        <taxon>Bacillati</taxon>
        <taxon>Bacillota</taxon>
        <taxon>Bacilli</taxon>
        <taxon>Lactobacillales</taxon>
        <taxon>Enterococcaceae</taxon>
        <taxon>Enterococcus</taxon>
    </lineage>
</organism>
<dbReference type="RefSeq" id="WP_010737922.1">
    <property type="nucleotide sequence ID" value="NZ_AP027299.1"/>
</dbReference>
<dbReference type="Proteomes" id="UP000352698">
    <property type="component" value="Unassembled WGS sequence"/>
</dbReference>
<protein>
    <submittedName>
        <fullName evidence="1">Uncharacterized protein</fullName>
    </submittedName>
</protein>
<accession>A0A4U0EHG0</accession>